<protein>
    <submittedName>
        <fullName evidence="2">Uncharacterized protein</fullName>
    </submittedName>
</protein>
<dbReference type="AlphaFoldDB" id="A0A5B0QUZ5"/>
<keyword evidence="1" id="KW-0732">Signal</keyword>
<evidence type="ECO:0000313" key="3">
    <source>
        <dbReference type="Proteomes" id="UP000324748"/>
    </source>
</evidence>
<gene>
    <name evidence="2" type="ORF">PGT21_018215</name>
</gene>
<evidence type="ECO:0000313" key="2">
    <source>
        <dbReference type="EMBL" id="KAA1116544.1"/>
    </source>
</evidence>
<keyword evidence="3" id="KW-1185">Reference proteome</keyword>
<feature type="signal peptide" evidence="1">
    <location>
        <begin position="1"/>
        <end position="22"/>
    </location>
</feature>
<evidence type="ECO:0000256" key="1">
    <source>
        <dbReference type="SAM" id="SignalP"/>
    </source>
</evidence>
<organism evidence="2 3">
    <name type="scientific">Puccinia graminis f. sp. tritici</name>
    <dbReference type="NCBI Taxonomy" id="56615"/>
    <lineage>
        <taxon>Eukaryota</taxon>
        <taxon>Fungi</taxon>
        <taxon>Dikarya</taxon>
        <taxon>Basidiomycota</taxon>
        <taxon>Pucciniomycotina</taxon>
        <taxon>Pucciniomycetes</taxon>
        <taxon>Pucciniales</taxon>
        <taxon>Pucciniaceae</taxon>
        <taxon>Puccinia</taxon>
    </lineage>
</organism>
<name>A0A5B0QUZ5_PUCGR</name>
<accession>A0A5B0QUZ5</accession>
<proteinExistence type="predicted"/>
<dbReference type="Proteomes" id="UP000324748">
    <property type="component" value="Unassembled WGS sequence"/>
</dbReference>
<dbReference type="EMBL" id="VSWC01000003">
    <property type="protein sequence ID" value="KAA1116544.1"/>
    <property type="molecule type" value="Genomic_DNA"/>
</dbReference>
<comment type="caution">
    <text evidence="2">The sequence shown here is derived from an EMBL/GenBank/DDBJ whole genome shotgun (WGS) entry which is preliminary data.</text>
</comment>
<reference evidence="2 3" key="1">
    <citation type="submission" date="2019-05" db="EMBL/GenBank/DDBJ databases">
        <title>Emergence of the Ug99 lineage of the wheat stem rust pathogen through somatic hybridization.</title>
        <authorList>
            <person name="Li F."/>
            <person name="Upadhyaya N.M."/>
            <person name="Sperschneider J."/>
            <person name="Matny O."/>
            <person name="Nguyen-Phuc H."/>
            <person name="Mago R."/>
            <person name="Raley C."/>
            <person name="Miller M.E."/>
            <person name="Silverstein K.A.T."/>
            <person name="Henningsen E."/>
            <person name="Hirsch C.D."/>
            <person name="Visser B."/>
            <person name="Pretorius Z.A."/>
            <person name="Steffenson B.J."/>
            <person name="Schwessinger B."/>
            <person name="Dodds P.N."/>
            <person name="Figueroa M."/>
        </authorList>
    </citation>
    <scope>NUCLEOTIDE SEQUENCE [LARGE SCALE GENOMIC DNA]</scope>
    <source>
        <strain evidence="2">21-0</strain>
    </source>
</reference>
<sequence length="619" mass="72418">MHLSALGLSKIFLLGLFGKSTCFITIEDLMECSNAEFNIWRGAREDASRNLNQTKKIGYNMKEIGENISAGRSTLFERKVDWDKWPPCIGKLIGNLMCVEDPMIWKETLSNHFGKLLHSCLIDTKGIFKHERKGIELHDTIFSIQNNIDYIISNKFTKNMASKTGSNEMKPQENQVFSFSKYYVANEVAKMHDIINSLEKMWGMVKKEEILTSDPKELQRFYSNIFFLNDTVVEFLIISSGKLNLVLDSKFLSKMGSMDEEKWGNIFVYYLWGKFPQKVDMTSLYLNFEFSLSFKESPFIGDLKNLLQLNSVKEKKTIWCEREIARFYVALQVKATEHSPANNAKFSKVKEMTKQFLIITSQNSMEKHSNHLRIDRCIKLFVEESGLIPSMIAITKSREDLIALKLLHNILKFFLHYHIEGSSKRTQSAFKKMQDFKSIQAIEDQIMLMSDLLKETYSKCGDILQSLALDSKINGNLEIDPSNLIYFTDITRKNCPSLLSNGIYHATYLRYLQNMDSNFHQKPENIIKYFYDYAQKNFYFWFIDSRLKIWYNRSYILGAYQISPIMCYFNQEIFQRNKDASLETEKYIEFHQHSCHLKAQLSILKEILRNPFLHDIHLE</sequence>
<feature type="chain" id="PRO_5022967547" evidence="1">
    <location>
        <begin position="23"/>
        <end position="619"/>
    </location>
</feature>